<dbReference type="Pfam" id="PF00483">
    <property type="entry name" value="NTP_transferase"/>
    <property type="match status" value="1"/>
</dbReference>
<name>A0A1F6DIP0_9BACT</name>
<evidence type="ECO:0000313" key="4">
    <source>
        <dbReference type="EMBL" id="OGG61197.1"/>
    </source>
</evidence>
<dbReference type="STRING" id="1798491.A3C87_03550"/>
<keyword evidence="1" id="KW-0808">Transferase</keyword>
<dbReference type="InterPro" id="IPR029044">
    <property type="entry name" value="Nucleotide-diphossugar_trans"/>
</dbReference>
<evidence type="ECO:0000256" key="2">
    <source>
        <dbReference type="ARBA" id="ARBA00022695"/>
    </source>
</evidence>
<evidence type="ECO:0000313" key="5">
    <source>
        <dbReference type="Proteomes" id="UP000176511"/>
    </source>
</evidence>
<dbReference type="InterPro" id="IPR050065">
    <property type="entry name" value="GlmU-like"/>
</dbReference>
<comment type="caution">
    <text evidence="4">The sequence shown here is derived from an EMBL/GenBank/DDBJ whole genome shotgun (WGS) entry which is preliminary data.</text>
</comment>
<dbReference type="EMBL" id="MFLE01000025">
    <property type="protein sequence ID" value="OGG61197.1"/>
    <property type="molecule type" value="Genomic_DNA"/>
</dbReference>
<reference evidence="4 5" key="1">
    <citation type="journal article" date="2016" name="Nat. Commun.">
        <title>Thousands of microbial genomes shed light on interconnected biogeochemical processes in an aquifer system.</title>
        <authorList>
            <person name="Anantharaman K."/>
            <person name="Brown C.T."/>
            <person name="Hug L.A."/>
            <person name="Sharon I."/>
            <person name="Castelle C.J."/>
            <person name="Probst A.J."/>
            <person name="Thomas B.C."/>
            <person name="Singh A."/>
            <person name="Wilkins M.J."/>
            <person name="Karaoz U."/>
            <person name="Brodie E.L."/>
            <person name="Williams K.H."/>
            <person name="Hubbard S.S."/>
            <person name="Banfield J.F."/>
        </authorList>
    </citation>
    <scope>NUCLEOTIDE SEQUENCE [LARGE SCALE GENOMIC DNA]</scope>
</reference>
<dbReference type="InterPro" id="IPR005835">
    <property type="entry name" value="NTP_transferase_dom"/>
</dbReference>
<dbReference type="CDD" id="cd04181">
    <property type="entry name" value="NTP_transferase"/>
    <property type="match status" value="1"/>
</dbReference>
<proteinExistence type="predicted"/>
<dbReference type="GO" id="GO:0016779">
    <property type="term" value="F:nucleotidyltransferase activity"/>
    <property type="evidence" value="ECO:0007669"/>
    <property type="project" value="UniProtKB-KW"/>
</dbReference>
<keyword evidence="2" id="KW-0548">Nucleotidyltransferase</keyword>
<gene>
    <name evidence="4" type="ORF">A3C87_03550</name>
</gene>
<accession>A0A1F6DIP0</accession>
<evidence type="ECO:0000259" key="3">
    <source>
        <dbReference type="Pfam" id="PF00483"/>
    </source>
</evidence>
<dbReference type="SUPFAM" id="SSF53448">
    <property type="entry name" value="Nucleotide-diphospho-sugar transferases"/>
    <property type="match status" value="1"/>
</dbReference>
<feature type="domain" description="Nucleotidyl transferase" evidence="3">
    <location>
        <begin position="17"/>
        <end position="237"/>
    </location>
</feature>
<dbReference type="AlphaFoldDB" id="A0A1F6DIP0"/>
<evidence type="ECO:0000256" key="1">
    <source>
        <dbReference type="ARBA" id="ARBA00022679"/>
    </source>
</evidence>
<sequence>MARVVIFDVFLEETAMKCVILAAGKGTRLMPLTEHVPKPLVQLAGKALLDHIVEALPSAVDELIIVHGHMGEQIEAYCGEVFHGRPVTYVQQEEQNGTAKALWLCRSLLRGRFLFLFADDLHASEDISRAVSYRRAILTASSNTPERFGVVVRNPDGTLAEIVEKPSHPPSNLVSSGVMVLDDRIFLFEPERPIKGEYYLTEVIERYAQEFPIAVVEEHGWIPIGYPEDITRAEKKLIST</sequence>
<organism evidence="4 5">
    <name type="scientific">Candidatus Kaiserbacteria bacterium RIFCSPHIGHO2_02_FULL_49_34</name>
    <dbReference type="NCBI Taxonomy" id="1798491"/>
    <lineage>
        <taxon>Bacteria</taxon>
        <taxon>Candidatus Kaiseribacteriota</taxon>
    </lineage>
</organism>
<dbReference type="Gene3D" id="3.90.550.10">
    <property type="entry name" value="Spore Coat Polysaccharide Biosynthesis Protein SpsA, Chain A"/>
    <property type="match status" value="1"/>
</dbReference>
<dbReference type="Proteomes" id="UP000176511">
    <property type="component" value="Unassembled WGS sequence"/>
</dbReference>
<dbReference type="PANTHER" id="PTHR43584">
    <property type="entry name" value="NUCLEOTIDYL TRANSFERASE"/>
    <property type="match status" value="1"/>
</dbReference>
<dbReference type="PANTHER" id="PTHR43584:SF8">
    <property type="entry name" value="N-ACETYLMURAMATE ALPHA-1-PHOSPHATE URIDYLYLTRANSFERASE"/>
    <property type="match status" value="1"/>
</dbReference>
<protein>
    <recommendedName>
        <fullName evidence="3">Nucleotidyl transferase domain-containing protein</fullName>
    </recommendedName>
</protein>